<sequence>MKYGLDIKSDFLREKIGKALSEEGHTIISMDKLEYYNKGDLLVKKVLLANQTRVDFYIKLDISEDVENRLIFYGDRSVKSLELYESLHEEKELFNSENIKYIEGLNYYLIKNIKGSVVFLDIHLKELELKKIADYVIKALLSLKDS</sequence>
<gene>
    <name evidence="1" type="ORF">SAMN02745941_01213</name>
</gene>
<evidence type="ECO:0000313" key="2">
    <source>
        <dbReference type="Proteomes" id="UP000184241"/>
    </source>
</evidence>
<dbReference type="AlphaFoldDB" id="A0A1M5WR30"/>
<protein>
    <submittedName>
        <fullName evidence="1">Uncharacterized protein</fullName>
    </submittedName>
</protein>
<name>A0A1M5WR30_9CLOT</name>
<dbReference type="EMBL" id="FQXU01000004">
    <property type="protein sequence ID" value="SHH90007.1"/>
    <property type="molecule type" value="Genomic_DNA"/>
</dbReference>
<reference evidence="1 2" key="1">
    <citation type="submission" date="2016-11" db="EMBL/GenBank/DDBJ databases">
        <authorList>
            <person name="Jaros S."/>
            <person name="Januszkiewicz K."/>
            <person name="Wedrychowicz H."/>
        </authorList>
    </citation>
    <scope>NUCLEOTIDE SEQUENCE [LARGE SCALE GENOMIC DNA]</scope>
    <source>
        <strain evidence="1 2">DSM 6191</strain>
    </source>
</reference>
<dbReference type="Proteomes" id="UP000184241">
    <property type="component" value="Unassembled WGS sequence"/>
</dbReference>
<dbReference type="RefSeq" id="WP_073017708.1">
    <property type="nucleotide sequence ID" value="NZ_FQXU01000004.1"/>
</dbReference>
<organism evidence="1 2">
    <name type="scientific">Clostridium intestinale DSM 6191</name>
    <dbReference type="NCBI Taxonomy" id="1121320"/>
    <lineage>
        <taxon>Bacteria</taxon>
        <taxon>Bacillati</taxon>
        <taxon>Bacillota</taxon>
        <taxon>Clostridia</taxon>
        <taxon>Eubacteriales</taxon>
        <taxon>Clostridiaceae</taxon>
        <taxon>Clostridium</taxon>
    </lineage>
</organism>
<proteinExistence type="predicted"/>
<accession>A0A1M5WR30</accession>
<evidence type="ECO:0000313" key="1">
    <source>
        <dbReference type="EMBL" id="SHH90007.1"/>
    </source>
</evidence>